<dbReference type="SMART" id="SM00382">
    <property type="entry name" value="AAA"/>
    <property type="match status" value="1"/>
</dbReference>
<evidence type="ECO:0000256" key="6">
    <source>
        <dbReference type="ARBA" id="ARBA00022741"/>
    </source>
</evidence>
<organism evidence="10 11">
    <name type="scientific">Cupriavidus oxalaticus</name>
    <dbReference type="NCBI Taxonomy" id="96344"/>
    <lineage>
        <taxon>Bacteria</taxon>
        <taxon>Pseudomonadati</taxon>
        <taxon>Pseudomonadota</taxon>
        <taxon>Betaproteobacteria</taxon>
        <taxon>Burkholderiales</taxon>
        <taxon>Burkholderiaceae</taxon>
        <taxon>Cupriavidus</taxon>
    </lineage>
</organism>
<dbReference type="SUPFAM" id="SSF52540">
    <property type="entry name" value="P-loop containing nucleoside triphosphate hydrolases"/>
    <property type="match status" value="1"/>
</dbReference>
<dbReference type="GO" id="GO:0016887">
    <property type="term" value="F:ATP hydrolysis activity"/>
    <property type="evidence" value="ECO:0007669"/>
    <property type="project" value="InterPro"/>
</dbReference>
<keyword evidence="3" id="KW-0813">Transport</keyword>
<dbReference type="OrthoDB" id="9802772at2"/>
<dbReference type="PANTHER" id="PTHR43297">
    <property type="entry name" value="OLIGOPEPTIDE TRANSPORT ATP-BINDING PROTEIN APPD"/>
    <property type="match status" value="1"/>
</dbReference>
<dbReference type="GO" id="GO:0015833">
    <property type="term" value="P:peptide transport"/>
    <property type="evidence" value="ECO:0007669"/>
    <property type="project" value="InterPro"/>
</dbReference>
<accession>A0A4P7LJE6</accession>
<dbReference type="Pfam" id="PF08352">
    <property type="entry name" value="oligo_HPY"/>
    <property type="match status" value="1"/>
</dbReference>
<evidence type="ECO:0000259" key="9">
    <source>
        <dbReference type="PROSITE" id="PS50893"/>
    </source>
</evidence>
<dbReference type="Pfam" id="PF00005">
    <property type="entry name" value="ABC_tran"/>
    <property type="match status" value="1"/>
</dbReference>
<comment type="similarity">
    <text evidence="2">Belongs to the ABC transporter superfamily.</text>
</comment>
<dbReference type="PANTHER" id="PTHR43297:SF2">
    <property type="entry name" value="DIPEPTIDE TRANSPORT ATP-BINDING PROTEIN DPPD"/>
    <property type="match status" value="1"/>
</dbReference>
<keyword evidence="4" id="KW-1003">Cell membrane</keyword>
<dbReference type="GO" id="GO:0055085">
    <property type="term" value="P:transmembrane transport"/>
    <property type="evidence" value="ECO:0007669"/>
    <property type="project" value="UniProtKB-ARBA"/>
</dbReference>
<dbReference type="RefSeq" id="WP_135704970.1">
    <property type="nucleotide sequence ID" value="NZ_CP038635.1"/>
</dbReference>
<proteinExistence type="inferred from homology"/>
<dbReference type="InterPro" id="IPR050388">
    <property type="entry name" value="ABC_Ni/Peptide_Import"/>
</dbReference>
<dbReference type="Proteomes" id="UP000295294">
    <property type="component" value="Chromosome 2"/>
</dbReference>
<keyword evidence="8" id="KW-0472">Membrane</keyword>
<keyword evidence="7 10" id="KW-0067">ATP-binding</keyword>
<dbReference type="KEGG" id="cox:E0W60_16495"/>
<evidence type="ECO:0000313" key="11">
    <source>
        <dbReference type="Proteomes" id="UP000295294"/>
    </source>
</evidence>
<protein>
    <submittedName>
        <fullName evidence="10">ABC transporter ATP-binding protein</fullName>
    </submittedName>
</protein>
<dbReference type="InterPro" id="IPR003593">
    <property type="entry name" value="AAA+_ATPase"/>
</dbReference>
<dbReference type="NCBIfam" id="TIGR01727">
    <property type="entry name" value="oligo_HPY"/>
    <property type="match status" value="1"/>
</dbReference>
<dbReference type="InterPro" id="IPR003439">
    <property type="entry name" value="ABC_transporter-like_ATP-bd"/>
</dbReference>
<keyword evidence="6" id="KW-0547">Nucleotide-binding</keyword>
<dbReference type="AlphaFoldDB" id="A0A4P7LJE6"/>
<evidence type="ECO:0000256" key="3">
    <source>
        <dbReference type="ARBA" id="ARBA00022448"/>
    </source>
</evidence>
<dbReference type="GO" id="GO:0005886">
    <property type="term" value="C:plasma membrane"/>
    <property type="evidence" value="ECO:0007669"/>
    <property type="project" value="UniProtKB-SubCell"/>
</dbReference>
<dbReference type="PROSITE" id="PS00211">
    <property type="entry name" value="ABC_TRANSPORTER_1"/>
    <property type="match status" value="1"/>
</dbReference>
<dbReference type="STRING" id="1349762.GCA_001592245_02052"/>
<dbReference type="InterPro" id="IPR027417">
    <property type="entry name" value="P-loop_NTPase"/>
</dbReference>
<keyword evidence="5" id="KW-0997">Cell inner membrane</keyword>
<dbReference type="PROSITE" id="PS50893">
    <property type="entry name" value="ABC_TRANSPORTER_2"/>
    <property type="match status" value="1"/>
</dbReference>
<dbReference type="Gene3D" id="3.40.50.300">
    <property type="entry name" value="P-loop containing nucleotide triphosphate hydrolases"/>
    <property type="match status" value="1"/>
</dbReference>
<feature type="domain" description="ABC transporter" evidence="9">
    <location>
        <begin position="4"/>
        <end position="256"/>
    </location>
</feature>
<name>A0A4P7LJE6_9BURK</name>
<evidence type="ECO:0000256" key="8">
    <source>
        <dbReference type="ARBA" id="ARBA00023136"/>
    </source>
</evidence>
<reference evidence="10 11" key="1">
    <citation type="submission" date="2019-03" db="EMBL/GenBank/DDBJ databases">
        <title>Efficiently degradation of phenoxyalkanoic acid herbicides by Cupriavidus oxalaticus strain X32.</title>
        <authorList>
            <person name="Sheng X."/>
        </authorList>
    </citation>
    <scope>NUCLEOTIDE SEQUENCE [LARGE SCALE GENOMIC DNA]</scope>
    <source>
        <strain evidence="10 11">X32</strain>
    </source>
</reference>
<evidence type="ECO:0000256" key="5">
    <source>
        <dbReference type="ARBA" id="ARBA00022519"/>
    </source>
</evidence>
<dbReference type="GO" id="GO:0005524">
    <property type="term" value="F:ATP binding"/>
    <property type="evidence" value="ECO:0007669"/>
    <property type="project" value="UniProtKB-KW"/>
</dbReference>
<gene>
    <name evidence="10" type="ORF">E0W60_16495</name>
</gene>
<dbReference type="EMBL" id="CP038635">
    <property type="protein sequence ID" value="QBY52767.1"/>
    <property type="molecule type" value="Genomic_DNA"/>
</dbReference>
<sequence>MALLEVSGLSTSFALGSGRKALKAVDDVSFTLEPGEILGIVGESGSGKSVTAFSLMNLLDPPGRVSGGSVRFKGQELLSCSPRQWQALRGDRIAMVFQDPMMSLNPVMRVGDQLVETVRVHHRRTRAQAHAQAVDALARVGIPAPQERMRAYPHELSGGMRQRVAIASALINRPDLIIADEPTTALDVTIQAQILYEMKQLVRETGAAAIWISHDLAVVKDLVDRVCVMYAGRVVEQGPVAELIARPLHPYTRGLLDSLPTPEMRGATLRAIPGAAPALAALPPGCAFAPRCPRVREACSQPPAATPVRGRTLRCFYPLESA</sequence>
<dbReference type="InterPro" id="IPR017871">
    <property type="entry name" value="ABC_transporter-like_CS"/>
</dbReference>
<dbReference type="InterPro" id="IPR013563">
    <property type="entry name" value="Oligopep_ABC_C"/>
</dbReference>
<evidence type="ECO:0000256" key="7">
    <source>
        <dbReference type="ARBA" id="ARBA00022840"/>
    </source>
</evidence>
<dbReference type="FunFam" id="3.40.50.300:FF:000016">
    <property type="entry name" value="Oligopeptide ABC transporter ATP-binding component"/>
    <property type="match status" value="1"/>
</dbReference>
<evidence type="ECO:0000256" key="4">
    <source>
        <dbReference type="ARBA" id="ARBA00022475"/>
    </source>
</evidence>
<dbReference type="CDD" id="cd03257">
    <property type="entry name" value="ABC_NikE_OppD_transporters"/>
    <property type="match status" value="1"/>
</dbReference>
<evidence type="ECO:0000256" key="1">
    <source>
        <dbReference type="ARBA" id="ARBA00004417"/>
    </source>
</evidence>
<comment type="subcellular location">
    <subcellularLocation>
        <location evidence="1">Cell inner membrane</location>
        <topology evidence="1">Peripheral membrane protein</topology>
    </subcellularLocation>
</comment>
<evidence type="ECO:0000313" key="10">
    <source>
        <dbReference type="EMBL" id="QBY52767.1"/>
    </source>
</evidence>
<evidence type="ECO:0000256" key="2">
    <source>
        <dbReference type="ARBA" id="ARBA00005417"/>
    </source>
</evidence>